<proteinExistence type="inferred from homology"/>
<dbReference type="Proteomes" id="UP000239047">
    <property type="component" value="Unassembled WGS sequence"/>
</dbReference>
<protein>
    <submittedName>
        <fullName evidence="3">Oxidoreductase</fullName>
    </submittedName>
</protein>
<dbReference type="InterPro" id="IPR002347">
    <property type="entry name" value="SDR_fam"/>
</dbReference>
<evidence type="ECO:0000313" key="4">
    <source>
        <dbReference type="Proteomes" id="UP000239047"/>
    </source>
</evidence>
<reference evidence="3 4" key="1">
    <citation type="submission" date="2018-02" db="EMBL/GenBank/DDBJ databases">
        <title>Jeotgalibacillus proteolyticum sp. nov. a protease producing bacterium isolated from ocean sediments of Laizhou Bay.</title>
        <authorList>
            <person name="Li Y."/>
        </authorList>
    </citation>
    <scope>NUCLEOTIDE SEQUENCE [LARGE SCALE GENOMIC DNA]</scope>
    <source>
        <strain evidence="3 4">22-7</strain>
    </source>
</reference>
<keyword evidence="4" id="KW-1185">Reference proteome</keyword>
<dbReference type="Pfam" id="PF13561">
    <property type="entry name" value="adh_short_C2"/>
    <property type="match status" value="1"/>
</dbReference>
<dbReference type="PANTHER" id="PTHR48107">
    <property type="entry name" value="NADPH-DEPENDENT ALDEHYDE REDUCTASE-LIKE PROTEIN, CHLOROPLASTIC-RELATED"/>
    <property type="match status" value="1"/>
</dbReference>
<comment type="caution">
    <text evidence="3">The sequence shown here is derived from an EMBL/GenBank/DDBJ whole genome shotgun (WGS) entry which is preliminary data.</text>
</comment>
<dbReference type="InterPro" id="IPR036291">
    <property type="entry name" value="NAD(P)-bd_dom_sf"/>
</dbReference>
<accession>A0A2S5GA66</accession>
<dbReference type="SUPFAM" id="SSF51735">
    <property type="entry name" value="NAD(P)-binding Rossmann-fold domains"/>
    <property type="match status" value="1"/>
</dbReference>
<keyword evidence="2" id="KW-0560">Oxidoreductase</keyword>
<evidence type="ECO:0000256" key="2">
    <source>
        <dbReference type="ARBA" id="ARBA00023002"/>
    </source>
</evidence>
<dbReference type="PRINTS" id="PR00081">
    <property type="entry name" value="GDHRDH"/>
</dbReference>
<evidence type="ECO:0000256" key="1">
    <source>
        <dbReference type="ARBA" id="ARBA00006484"/>
    </source>
</evidence>
<name>A0A2S5GA66_9BACL</name>
<evidence type="ECO:0000313" key="3">
    <source>
        <dbReference type="EMBL" id="PPA69886.1"/>
    </source>
</evidence>
<sequence length="256" mass="28461">MNRRVAFITGVGRSEGIGAAICRELAKDGFDILFTYWTKYDEEVSLHKKYQDPEHIQQEILDIGVRCEKIELNLQDTASFDKPFKFCKKQFGCYPSVLVNNAAVSINDNLCSITPESLDDHYRINVRAVTFLTSQFVQLFEGDRGSIINLTTGWSQGPMPEELSYVLTKSAVETLTYTLASTLAEKGITINAINPGPTNSGWMNDEIKKEILAQSPSGRLGEPKDAANLVAFLASDRAQWVTGQVIHSEGGFRNRS</sequence>
<organism evidence="3 4">
    <name type="scientific">Jeotgalibacillus proteolyticus</name>
    <dbReference type="NCBI Taxonomy" id="2082395"/>
    <lineage>
        <taxon>Bacteria</taxon>
        <taxon>Bacillati</taxon>
        <taxon>Bacillota</taxon>
        <taxon>Bacilli</taxon>
        <taxon>Bacillales</taxon>
        <taxon>Caryophanaceae</taxon>
        <taxon>Jeotgalibacillus</taxon>
    </lineage>
</organism>
<dbReference type="NCBIfam" id="NF009389">
    <property type="entry name" value="PRK12748.1"/>
    <property type="match status" value="1"/>
</dbReference>
<dbReference type="EMBL" id="PREZ01000005">
    <property type="protein sequence ID" value="PPA69886.1"/>
    <property type="molecule type" value="Genomic_DNA"/>
</dbReference>
<dbReference type="GO" id="GO:0016614">
    <property type="term" value="F:oxidoreductase activity, acting on CH-OH group of donors"/>
    <property type="evidence" value="ECO:0007669"/>
    <property type="project" value="UniProtKB-ARBA"/>
</dbReference>
<dbReference type="Gene3D" id="3.40.50.720">
    <property type="entry name" value="NAD(P)-binding Rossmann-like Domain"/>
    <property type="match status" value="1"/>
</dbReference>
<dbReference type="OrthoDB" id="9803333at2"/>
<gene>
    <name evidence="3" type="ORF">C4B60_15260</name>
</gene>
<dbReference type="AlphaFoldDB" id="A0A2S5GA66"/>
<dbReference type="PANTHER" id="PTHR48107:SF7">
    <property type="entry name" value="RE15974P"/>
    <property type="match status" value="1"/>
</dbReference>
<dbReference type="RefSeq" id="WP_104058879.1">
    <property type="nucleotide sequence ID" value="NZ_PREZ01000005.1"/>
</dbReference>
<comment type="similarity">
    <text evidence="1">Belongs to the short-chain dehydrogenases/reductases (SDR) family.</text>
</comment>
<dbReference type="CDD" id="cd05233">
    <property type="entry name" value="SDR_c"/>
    <property type="match status" value="1"/>
</dbReference>